<keyword evidence="2" id="KW-0732">Signal</keyword>
<sequence>MVALLLVLLPLALVRALPHSPQELVPMDRLGDREPSCETLRAMWRYSKRQSRAAQVTNEIPTYRDPFAYSIWDTLQQGGRDGQGQTGEAEAGGAAAAAAGGTRGPRHGQDAQRAPVPARVRPGGAQHAAVAQHPRAGTAAAAHVPGAAAQERPDLRRGAAAGADRQPAAAQGDDQPGAAPGPAGAAAGRGGGGAAPAELQARALRPRRGQPAARVLAGPGAGLRQQQQARRRARGTGAAGAAGAAAAAAGGRRRAGARPGRRRRSPRPPRPPGPRRQPVRHVSVSVCVGGRR</sequence>
<feature type="region of interest" description="Disordered" evidence="1">
    <location>
        <begin position="76"/>
        <end position="292"/>
    </location>
</feature>
<name>A0AAV7XLT8_9NEOP</name>
<evidence type="ECO:0000256" key="1">
    <source>
        <dbReference type="SAM" id="MobiDB-lite"/>
    </source>
</evidence>
<evidence type="ECO:0000313" key="3">
    <source>
        <dbReference type="EMBL" id="KAJ1526143.1"/>
    </source>
</evidence>
<protein>
    <recommendedName>
        <fullName evidence="5">Translation initiation factor IF-2-like</fullName>
    </recommendedName>
</protein>
<feature type="compositionally biased region" description="Low complexity" evidence="1">
    <location>
        <begin position="235"/>
        <end position="250"/>
    </location>
</feature>
<accession>A0AAV7XLT8</accession>
<feature type="signal peptide" evidence="2">
    <location>
        <begin position="1"/>
        <end position="16"/>
    </location>
</feature>
<comment type="caution">
    <text evidence="3">The sequence shown here is derived from an EMBL/GenBank/DDBJ whole genome shotgun (WGS) entry which is preliminary data.</text>
</comment>
<proteinExistence type="predicted"/>
<keyword evidence="4" id="KW-1185">Reference proteome</keyword>
<feature type="compositionally biased region" description="Low complexity" evidence="1">
    <location>
        <begin position="131"/>
        <end position="150"/>
    </location>
</feature>
<reference evidence="3" key="1">
    <citation type="submission" date="2022-12" db="EMBL/GenBank/DDBJ databases">
        <title>Chromosome-level genome assembly of the bean flower thrips Megalurothrips usitatus.</title>
        <authorList>
            <person name="Ma L."/>
            <person name="Liu Q."/>
            <person name="Li H."/>
            <person name="Cai W."/>
        </authorList>
    </citation>
    <scope>NUCLEOTIDE SEQUENCE</scope>
    <source>
        <strain evidence="3">Cailab_2022a</strain>
    </source>
</reference>
<dbReference type="Proteomes" id="UP001075354">
    <property type="component" value="Chromosome 7"/>
</dbReference>
<feature type="compositionally biased region" description="Low complexity" evidence="1">
    <location>
        <begin position="86"/>
        <end position="100"/>
    </location>
</feature>
<dbReference type="AlphaFoldDB" id="A0AAV7XLT8"/>
<dbReference type="EMBL" id="JAPTSV010000007">
    <property type="protein sequence ID" value="KAJ1526143.1"/>
    <property type="molecule type" value="Genomic_DNA"/>
</dbReference>
<feature type="compositionally biased region" description="Low complexity" evidence="1">
    <location>
        <begin position="158"/>
        <end position="186"/>
    </location>
</feature>
<feature type="chain" id="PRO_5043899854" description="Translation initiation factor IF-2-like" evidence="2">
    <location>
        <begin position="17"/>
        <end position="292"/>
    </location>
</feature>
<organism evidence="3 4">
    <name type="scientific">Megalurothrips usitatus</name>
    <name type="common">bean blossom thrips</name>
    <dbReference type="NCBI Taxonomy" id="439358"/>
    <lineage>
        <taxon>Eukaryota</taxon>
        <taxon>Metazoa</taxon>
        <taxon>Ecdysozoa</taxon>
        <taxon>Arthropoda</taxon>
        <taxon>Hexapoda</taxon>
        <taxon>Insecta</taxon>
        <taxon>Pterygota</taxon>
        <taxon>Neoptera</taxon>
        <taxon>Paraneoptera</taxon>
        <taxon>Thysanoptera</taxon>
        <taxon>Terebrantia</taxon>
        <taxon>Thripoidea</taxon>
        <taxon>Thripidae</taxon>
        <taxon>Megalurothrips</taxon>
    </lineage>
</organism>
<evidence type="ECO:0000256" key="2">
    <source>
        <dbReference type="SAM" id="SignalP"/>
    </source>
</evidence>
<evidence type="ECO:0000313" key="4">
    <source>
        <dbReference type="Proteomes" id="UP001075354"/>
    </source>
</evidence>
<evidence type="ECO:0008006" key="5">
    <source>
        <dbReference type="Google" id="ProtNLM"/>
    </source>
</evidence>
<feature type="compositionally biased region" description="Basic residues" evidence="1">
    <location>
        <begin position="251"/>
        <end position="267"/>
    </location>
</feature>
<gene>
    <name evidence="3" type="ORF">ONE63_009304</name>
</gene>